<feature type="binding site" evidence="12">
    <location>
        <position position="238"/>
    </location>
    <ligand>
        <name>K(+)</name>
        <dbReference type="ChEBI" id="CHEBI:29103"/>
    </ligand>
</feature>
<feature type="binding site" evidence="12">
    <location>
        <position position="244"/>
    </location>
    <ligand>
        <name>substrate</name>
    </ligand>
</feature>
<dbReference type="CDD" id="cd01174">
    <property type="entry name" value="ribokinase"/>
    <property type="match status" value="1"/>
</dbReference>
<evidence type="ECO:0000256" key="4">
    <source>
        <dbReference type="ARBA" id="ARBA00022679"/>
    </source>
</evidence>
<keyword evidence="12" id="KW-0963">Cytoplasm</keyword>
<feature type="binding site" evidence="12">
    <location>
        <begin position="39"/>
        <end position="43"/>
    </location>
    <ligand>
        <name>substrate</name>
    </ligand>
</feature>
<comment type="caution">
    <text evidence="14">The sequence shown here is derived from an EMBL/GenBank/DDBJ whole genome shotgun (WGS) entry which is preliminary data.</text>
</comment>
<comment type="cofactor">
    <cofactor evidence="12">
        <name>Mg(2+)</name>
        <dbReference type="ChEBI" id="CHEBI:18420"/>
    </cofactor>
    <text evidence="12">Requires a divalent cation, most likely magnesium in vivo, as an electrophilic catalyst to aid phosphoryl group transfer. It is the chelate of the metal and the nucleotide that is the actual substrate.</text>
</comment>
<keyword evidence="9 12" id="KW-0460">Magnesium</keyword>
<sequence>MTRVLVVGSINMDLVTSARRLPQLGETLLGEGFATYPGGKGANQAVAAARLGAQVALLGCVGNDAFGRQLLAHLEAEGVDIRRVATVDGSTGIAAITVSGGDNAIVVVPGANHQLTPSHLDAAEQAFAEADVVLTQLEIPLETVRHAALLAQRHGKPLLLNPAPAVALPEALLQSVALLTPNEHEFLTLLAQPDADWRAQLAERPGKLVMTHGKHGAYFALKRGELRHQPGFEVQAVDSTGAGDTFNGALATFLPLGLEEAVRRANAAGALSVTRHGAQGGMPTLAELEAFLGSKA</sequence>
<gene>
    <name evidence="12 14" type="primary">rbsK</name>
    <name evidence="14" type="ORF">C2134_04295</name>
</gene>
<keyword evidence="5 12" id="KW-0479">Metal-binding</keyword>
<comment type="pathway">
    <text evidence="12">Carbohydrate metabolism; D-ribose degradation; D-ribose 5-phosphate from beta-D-ribopyranose: step 2/2.</text>
</comment>
<dbReference type="InterPro" id="IPR002139">
    <property type="entry name" value="Ribo/fructo_kinase"/>
</dbReference>
<dbReference type="PANTHER" id="PTHR10584">
    <property type="entry name" value="SUGAR KINASE"/>
    <property type="match status" value="1"/>
</dbReference>
<feature type="binding site" evidence="12">
    <location>
        <position position="272"/>
    </location>
    <ligand>
        <name>K(+)</name>
        <dbReference type="ChEBI" id="CHEBI:29103"/>
    </ligand>
</feature>
<dbReference type="Pfam" id="PF00294">
    <property type="entry name" value="PfkB"/>
    <property type="match status" value="1"/>
</dbReference>
<dbReference type="PROSITE" id="PS00584">
    <property type="entry name" value="PFKB_KINASES_2"/>
    <property type="match status" value="1"/>
</dbReference>
<comment type="caution">
    <text evidence="12">Lacks conserved residue(s) required for the propagation of feature annotation.</text>
</comment>
<comment type="similarity">
    <text evidence="1">Belongs to the carbohydrate kinase pfkB family.</text>
</comment>
<evidence type="ECO:0000256" key="3">
    <source>
        <dbReference type="ARBA" id="ARBA00016943"/>
    </source>
</evidence>
<accession>A0A2K4MSL5</accession>
<dbReference type="InterPro" id="IPR002173">
    <property type="entry name" value="Carboh/pur_kinase_PfkB_CS"/>
</dbReference>
<dbReference type="GO" id="GO:0005524">
    <property type="term" value="F:ATP binding"/>
    <property type="evidence" value="ECO:0007669"/>
    <property type="project" value="UniProtKB-UniRule"/>
</dbReference>
<feature type="domain" description="Carbohydrate kinase PfkB" evidence="13">
    <location>
        <begin position="1"/>
        <end position="284"/>
    </location>
</feature>
<feature type="binding site" evidence="12">
    <location>
        <begin position="211"/>
        <end position="216"/>
    </location>
    <ligand>
        <name>ATP</name>
        <dbReference type="ChEBI" id="CHEBI:30616"/>
    </ligand>
</feature>
<evidence type="ECO:0000256" key="9">
    <source>
        <dbReference type="ARBA" id="ARBA00022842"/>
    </source>
</evidence>
<keyword evidence="10 12" id="KW-0630">Potassium</keyword>
<name>A0A2K4MSL5_9NEIS</name>
<evidence type="ECO:0000256" key="2">
    <source>
        <dbReference type="ARBA" id="ARBA00012035"/>
    </source>
</evidence>
<feature type="binding site" evidence="12">
    <location>
        <position position="240"/>
    </location>
    <ligand>
        <name>K(+)</name>
        <dbReference type="ChEBI" id="CHEBI:29103"/>
    </ligand>
</feature>
<evidence type="ECO:0000259" key="13">
    <source>
        <dbReference type="Pfam" id="PF00294"/>
    </source>
</evidence>
<evidence type="ECO:0000256" key="10">
    <source>
        <dbReference type="ARBA" id="ARBA00022958"/>
    </source>
</evidence>
<dbReference type="InterPro" id="IPR029056">
    <property type="entry name" value="Ribokinase-like"/>
</dbReference>
<protein>
    <recommendedName>
        <fullName evidence="3 12">Ribokinase</fullName>
        <shortName evidence="12">RK</shortName>
        <ecNumber evidence="2 12">2.7.1.15</ecNumber>
    </recommendedName>
</protein>
<proteinExistence type="inferred from homology"/>
<comment type="activity regulation">
    <text evidence="12">Activated by a monovalent cation that binds near, but not in, the active site. The most likely occupant of the site in vivo is potassium. Ion binding induces a conformational change that may alter substrate affinity.</text>
</comment>
<dbReference type="GO" id="GO:0019303">
    <property type="term" value="P:D-ribose catabolic process"/>
    <property type="evidence" value="ECO:0007669"/>
    <property type="project" value="UniProtKB-UniRule"/>
</dbReference>
<feature type="binding site" evidence="12">
    <location>
        <begin position="243"/>
        <end position="244"/>
    </location>
    <ligand>
        <name>ATP</name>
        <dbReference type="ChEBI" id="CHEBI:30616"/>
    </ligand>
</feature>
<feature type="binding site" evidence="12">
    <location>
        <position position="138"/>
    </location>
    <ligand>
        <name>substrate</name>
    </ligand>
</feature>
<dbReference type="Proteomes" id="UP000236416">
    <property type="component" value="Unassembled WGS sequence"/>
</dbReference>
<evidence type="ECO:0000256" key="7">
    <source>
        <dbReference type="ARBA" id="ARBA00022777"/>
    </source>
</evidence>
<evidence type="ECO:0000313" key="15">
    <source>
        <dbReference type="Proteomes" id="UP000236416"/>
    </source>
</evidence>
<dbReference type="GO" id="GO:0005829">
    <property type="term" value="C:cytosol"/>
    <property type="evidence" value="ECO:0007669"/>
    <property type="project" value="TreeGrafter"/>
</dbReference>
<reference evidence="14 15" key="1">
    <citation type="submission" date="2018-01" db="EMBL/GenBank/DDBJ databases">
        <title>Genomic Sequence of Chromobacterium MWU13-2610 from wild cranberry bogs within the Cape Cod National Seashore.</title>
        <authorList>
            <person name="O'Hara-Hanley K."/>
            <person name="Soby S."/>
            <person name="Harrison A."/>
        </authorList>
    </citation>
    <scope>NUCLEOTIDE SEQUENCE [LARGE SCALE GENOMIC DNA]</scope>
    <source>
        <strain evidence="14 15">MWU13-2610</strain>
    </source>
</reference>
<evidence type="ECO:0000256" key="5">
    <source>
        <dbReference type="ARBA" id="ARBA00022723"/>
    </source>
</evidence>
<feature type="binding site" evidence="12">
    <location>
        <position position="266"/>
    </location>
    <ligand>
        <name>ATP</name>
        <dbReference type="ChEBI" id="CHEBI:30616"/>
    </ligand>
</feature>
<feature type="binding site" evidence="12">
    <location>
        <begin position="11"/>
        <end position="13"/>
    </location>
    <ligand>
        <name>substrate</name>
    </ligand>
</feature>
<dbReference type="AlphaFoldDB" id="A0A2K4MSL5"/>
<keyword evidence="4 12" id="KW-0808">Transferase</keyword>
<dbReference type="GO" id="GO:0004747">
    <property type="term" value="F:ribokinase activity"/>
    <property type="evidence" value="ECO:0007669"/>
    <property type="project" value="UniProtKB-UniRule"/>
</dbReference>
<feature type="binding site" evidence="12">
    <location>
        <position position="275"/>
    </location>
    <ligand>
        <name>K(+)</name>
        <dbReference type="ChEBI" id="CHEBI:29103"/>
    </ligand>
</feature>
<comment type="function">
    <text evidence="12">Catalyzes the phosphorylation of ribose at O-5 in a reaction requiring ATP and magnesium. The resulting D-ribose-5-phosphate can then be used either for sythesis of nucleotides, histidine, and tryptophan, or as a component of the pentose phosphate pathway.</text>
</comment>
<keyword evidence="8 12" id="KW-0067">ATP-binding</keyword>
<evidence type="ECO:0000256" key="8">
    <source>
        <dbReference type="ARBA" id="ARBA00022840"/>
    </source>
</evidence>
<dbReference type="Gene3D" id="3.40.1190.20">
    <property type="match status" value="1"/>
</dbReference>
<feature type="binding site" evidence="12">
    <location>
        <position position="277"/>
    </location>
    <ligand>
        <name>K(+)</name>
        <dbReference type="ChEBI" id="CHEBI:29103"/>
    </ligand>
</feature>
<dbReference type="UniPathway" id="UPA00916">
    <property type="reaction ID" value="UER00889"/>
</dbReference>
<dbReference type="NCBIfam" id="TIGR02152">
    <property type="entry name" value="D_ribokin_bact"/>
    <property type="match status" value="1"/>
</dbReference>
<dbReference type="EMBL" id="PPTF01000015">
    <property type="protein sequence ID" value="POA99962.1"/>
    <property type="molecule type" value="Genomic_DNA"/>
</dbReference>
<dbReference type="SUPFAM" id="SSF53613">
    <property type="entry name" value="Ribokinase-like"/>
    <property type="match status" value="1"/>
</dbReference>
<evidence type="ECO:0000256" key="1">
    <source>
        <dbReference type="ARBA" id="ARBA00005380"/>
    </source>
</evidence>
<keyword evidence="7 12" id="KW-0418">Kinase</keyword>
<comment type="subunit">
    <text evidence="12">Homodimer.</text>
</comment>
<dbReference type="InterPro" id="IPR011877">
    <property type="entry name" value="Ribokinase"/>
</dbReference>
<dbReference type="InterPro" id="IPR011611">
    <property type="entry name" value="PfkB_dom"/>
</dbReference>
<keyword evidence="15" id="KW-1185">Reference proteome</keyword>
<comment type="catalytic activity">
    <reaction evidence="12">
        <text>D-ribose + ATP = D-ribose 5-phosphate + ADP + H(+)</text>
        <dbReference type="Rhea" id="RHEA:13697"/>
        <dbReference type="ChEBI" id="CHEBI:15378"/>
        <dbReference type="ChEBI" id="CHEBI:30616"/>
        <dbReference type="ChEBI" id="CHEBI:47013"/>
        <dbReference type="ChEBI" id="CHEBI:78346"/>
        <dbReference type="ChEBI" id="CHEBI:456216"/>
        <dbReference type="EC" id="2.7.1.15"/>
    </reaction>
</comment>
<dbReference type="PRINTS" id="PR00990">
    <property type="entry name" value="RIBOKINASE"/>
</dbReference>
<dbReference type="EC" id="2.7.1.15" evidence="2 12"/>
<evidence type="ECO:0000256" key="6">
    <source>
        <dbReference type="ARBA" id="ARBA00022741"/>
    </source>
</evidence>
<dbReference type="HAMAP" id="MF_01987">
    <property type="entry name" value="Ribokinase"/>
    <property type="match status" value="1"/>
</dbReference>
<feature type="binding site" evidence="12">
    <location>
        <position position="182"/>
    </location>
    <ligand>
        <name>ATP</name>
        <dbReference type="ChEBI" id="CHEBI:30616"/>
    </ligand>
</feature>
<comment type="subcellular location">
    <subcellularLocation>
        <location evidence="12">Cytoplasm</location>
    </subcellularLocation>
</comment>
<comment type="similarity">
    <text evidence="12">Belongs to the carbohydrate kinase PfkB family. Ribokinase subfamily.</text>
</comment>
<dbReference type="RefSeq" id="WP_103317815.1">
    <property type="nucleotide sequence ID" value="NZ_PPTF01000015.1"/>
</dbReference>
<dbReference type="GO" id="GO:0046872">
    <property type="term" value="F:metal ion binding"/>
    <property type="evidence" value="ECO:0007669"/>
    <property type="project" value="UniProtKB-KW"/>
</dbReference>
<feature type="active site" description="Proton acceptor" evidence="12">
    <location>
        <position position="244"/>
    </location>
</feature>
<evidence type="ECO:0000313" key="14">
    <source>
        <dbReference type="EMBL" id="POA99962.1"/>
    </source>
</evidence>
<keyword evidence="6 12" id="KW-0547">Nucleotide-binding</keyword>
<evidence type="ECO:0000256" key="12">
    <source>
        <dbReference type="HAMAP-Rule" id="MF_01987"/>
    </source>
</evidence>
<keyword evidence="11 12" id="KW-0119">Carbohydrate metabolism</keyword>
<organism evidence="14 15">
    <name type="scientific">Chromobacterium sinusclupearum</name>
    <dbReference type="NCBI Taxonomy" id="2077146"/>
    <lineage>
        <taxon>Bacteria</taxon>
        <taxon>Pseudomonadati</taxon>
        <taxon>Pseudomonadota</taxon>
        <taxon>Betaproteobacteria</taxon>
        <taxon>Neisseriales</taxon>
        <taxon>Chromobacteriaceae</taxon>
        <taxon>Chromobacterium</taxon>
    </lineage>
</organism>
<dbReference type="PANTHER" id="PTHR10584:SF166">
    <property type="entry name" value="RIBOKINASE"/>
    <property type="match status" value="1"/>
</dbReference>
<evidence type="ECO:0000256" key="11">
    <source>
        <dbReference type="ARBA" id="ARBA00023277"/>
    </source>
</evidence>